<dbReference type="PANTHER" id="PTHR11021:SF1">
    <property type="entry name" value="U6 SNRNA-ASSOCIATED SM-LIKE PROTEIN LSM6"/>
    <property type="match status" value="1"/>
</dbReference>
<keyword evidence="12 13" id="KW-0687">Ribonucleoprotein</keyword>
<organism evidence="15">
    <name type="scientific">Blastobotrys adeninivorans</name>
    <name type="common">Yeast</name>
    <name type="synonym">Arxula adeninivorans</name>
    <dbReference type="NCBI Taxonomy" id="409370"/>
    <lineage>
        <taxon>Eukaryota</taxon>
        <taxon>Fungi</taxon>
        <taxon>Dikarya</taxon>
        <taxon>Ascomycota</taxon>
        <taxon>Saccharomycotina</taxon>
        <taxon>Dipodascomycetes</taxon>
        <taxon>Dipodascales</taxon>
        <taxon>Trichomonascaceae</taxon>
        <taxon>Blastobotrys</taxon>
    </lineage>
</organism>
<evidence type="ECO:0000256" key="1">
    <source>
        <dbReference type="ARBA" id="ARBA00004123"/>
    </source>
</evidence>
<dbReference type="InterPro" id="IPR047575">
    <property type="entry name" value="Sm"/>
</dbReference>
<evidence type="ECO:0000259" key="14">
    <source>
        <dbReference type="PROSITE" id="PS52002"/>
    </source>
</evidence>
<evidence type="ECO:0000256" key="4">
    <source>
        <dbReference type="ARBA" id="ARBA00022490"/>
    </source>
</evidence>
<dbReference type="Gene3D" id="2.30.30.100">
    <property type="match status" value="1"/>
</dbReference>
<evidence type="ECO:0000256" key="11">
    <source>
        <dbReference type="ARBA" id="ARBA00023242"/>
    </source>
</evidence>
<evidence type="ECO:0000256" key="3">
    <source>
        <dbReference type="ARBA" id="ARBA00007927"/>
    </source>
</evidence>
<dbReference type="GO" id="GO:0046540">
    <property type="term" value="C:U4/U6 x U5 tri-snRNP complex"/>
    <property type="evidence" value="ECO:0007669"/>
    <property type="project" value="TreeGrafter"/>
</dbReference>
<dbReference type="GO" id="GO:0008033">
    <property type="term" value="P:tRNA processing"/>
    <property type="evidence" value="ECO:0007669"/>
    <property type="project" value="UniProtKB-KW"/>
</dbReference>
<evidence type="ECO:0000256" key="13">
    <source>
        <dbReference type="PIRNR" id="PIRNR006609"/>
    </source>
</evidence>
<dbReference type="GO" id="GO:0005681">
    <property type="term" value="C:spliceosomal complex"/>
    <property type="evidence" value="ECO:0007669"/>
    <property type="project" value="UniProtKB-KW"/>
</dbReference>
<evidence type="ECO:0000256" key="12">
    <source>
        <dbReference type="ARBA" id="ARBA00023274"/>
    </source>
</evidence>
<keyword evidence="9 13" id="KW-0694">RNA-binding</keyword>
<dbReference type="EMBL" id="HG937693">
    <property type="protein sequence ID" value="CDP34598.1"/>
    <property type="molecule type" value="Genomic_DNA"/>
</dbReference>
<keyword evidence="10 13" id="KW-0508">mRNA splicing</keyword>
<dbReference type="GO" id="GO:0000932">
    <property type="term" value="C:P-body"/>
    <property type="evidence" value="ECO:0007669"/>
    <property type="project" value="TreeGrafter"/>
</dbReference>
<proteinExistence type="inferred from homology"/>
<dbReference type="AlphaFoldDB" id="A0A060T0X3"/>
<dbReference type="PANTHER" id="PTHR11021">
    <property type="entry name" value="SMALL NUCLEAR RIBONUCLEOPROTEIN F SNRNP-F"/>
    <property type="match status" value="1"/>
</dbReference>
<feature type="domain" description="Sm" evidence="14">
    <location>
        <begin position="12"/>
        <end position="76"/>
    </location>
</feature>
<dbReference type="GO" id="GO:0005688">
    <property type="term" value="C:U6 snRNP"/>
    <property type="evidence" value="ECO:0007669"/>
    <property type="project" value="TreeGrafter"/>
</dbReference>
<dbReference type="GO" id="GO:0030490">
    <property type="term" value="P:maturation of SSU-rRNA"/>
    <property type="evidence" value="ECO:0007669"/>
    <property type="project" value="TreeGrafter"/>
</dbReference>
<keyword evidence="11 13" id="KW-0539">Nucleus</keyword>
<dbReference type="GO" id="GO:0000398">
    <property type="term" value="P:mRNA splicing, via spliceosome"/>
    <property type="evidence" value="ECO:0007669"/>
    <property type="project" value="InterPro"/>
</dbReference>
<evidence type="ECO:0000313" key="15">
    <source>
        <dbReference type="EMBL" id="CDP34598.1"/>
    </source>
</evidence>
<dbReference type="GO" id="GO:0003723">
    <property type="term" value="F:RNA binding"/>
    <property type="evidence" value="ECO:0007669"/>
    <property type="project" value="UniProtKB-UniRule"/>
</dbReference>
<dbReference type="InterPro" id="IPR001163">
    <property type="entry name" value="Sm_dom_euk/arc"/>
</dbReference>
<reference evidence="15" key="2">
    <citation type="submission" date="2014-06" db="EMBL/GenBank/DDBJ databases">
        <title>The complete genome of Blastobotrys (Arxula) adeninivorans LS3 - a yeast of biotechnological interest.</title>
        <authorList>
            <person name="Kunze G."/>
            <person name="Gaillardin C."/>
            <person name="Czernicka M."/>
            <person name="Durrens P."/>
            <person name="Martin T."/>
            <person name="Boer E."/>
            <person name="Gabaldon T."/>
            <person name="Cruz J."/>
            <person name="Talla E."/>
            <person name="Marck C."/>
            <person name="Goffeau A."/>
            <person name="Barbe V."/>
            <person name="Baret P."/>
            <person name="Baronian K."/>
            <person name="Beier S."/>
            <person name="Bleykasten C."/>
            <person name="Bode R."/>
            <person name="Casaregola S."/>
            <person name="Despons L."/>
            <person name="Fairhead C."/>
            <person name="Giersberg M."/>
            <person name="Gierski P."/>
            <person name="Hahnel U."/>
            <person name="Hartmann A."/>
            <person name="Jankowska D."/>
            <person name="Jubin C."/>
            <person name="Jung P."/>
            <person name="Lafontaine I."/>
            <person name="Leh-Louis V."/>
            <person name="Lemaire M."/>
            <person name="Marcet-Houben M."/>
            <person name="Mascher M."/>
            <person name="Morel G."/>
            <person name="Richard G.-F."/>
            <person name="Riechen J."/>
            <person name="Sacerdot C."/>
            <person name="Sarkar A."/>
            <person name="Savel G."/>
            <person name="Schacherer J."/>
            <person name="Sherman D."/>
            <person name="Straub M.-L."/>
            <person name="Stein N."/>
            <person name="Thierry A."/>
            <person name="Trautwein-Schult A."/>
            <person name="Westhof E."/>
            <person name="Worch S."/>
            <person name="Dujon B."/>
            <person name="Souciet J.-L."/>
            <person name="Wincker P."/>
            <person name="Scholz U."/>
            <person name="Neuveglise N."/>
        </authorList>
    </citation>
    <scope>NUCLEOTIDE SEQUENCE</scope>
    <source>
        <strain evidence="15">LS3</strain>
    </source>
</reference>
<dbReference type="CDD" id="cd01726">
    <property type="entry name" value="LSm6"/>
    <property type="match status" value="1"/>
</dbReference>
<sequence>MSEQEQEVQPDASSSFLGEISGSNVIVKLNSGLSYRGKLQSVDGFMNIALEDTKEFSGSKQTHSFGEVFIRGTNGK</sequence>
<keyword evidence="6 13" id="KW-0507">mRNA processing</keyword>
<dbReference type="PROSITE" id="PS52002">
    <property type="entry name" value="SM"/>
    <property type="match status" value="1"/>
</dbReference>
<dbReference type="Pfam" id="PF01423">
    <property type="entry name" value="LSM"/>
    <property type="match status" value="1"/>
</dbReference>
<name>A0A060T0X3_BLAAD</name>
<dbReference type="GO" id="GO:0005730">
    <property type="term" value="C:nucleolus"/>
    <property type="evidence" value="ECO:0007669"/>
    <property type="project" value="TreeGrafter"/>
</dbReference>
<evidence type="ECO:0000256" key="2">
    <source>
        <dbReference type="ARBA" id="ARBA00004496"/>
    </source>
</evidence>
<evidence type="ECO:0000256" key="7">
    <source>
        <dbReference type="ARBA" id="ARBA00022694"/>
    </source>
</evidence>
<comment type="similarity">
    <text evidence="3 13">Belongs to the snRNP Sm proteins family. SmF/LSm6 subfamily.</text>
</comment>
<keyword evidence="5" id="KW-0698">rRNA processing</keyword>
<keyword evidence="7" id="KW-0819">tRNA processing</keyword>
<accession>A0A060T0X3</accession>
<dbReference type="InterPro" id="IPR010920">
    <property type="entry name" value="LSM_dom_sf"/>
</dbReference>
<evidence type="ECO:0000256" key="10">
    <source>
        <dbReference type="ARBA" id="ARBA00023187"/>
    </source>
</evidence>
<gene>
    <name evidence="15" type="ORF">GNLVRS02_ARAD1C16111g</name>
</gene>
<evidence type="ECO:0000256" key="6">
    <source>
        <dbReference type="ARBA" id="ARBA00022664"/>
    </source>
</evidence>
<dbReference type="InterPro" id="IPR016487">
    <property type="entry name" value="Lsm6/sSmF"/>
</dbReference>
<dbReference type="SMART" id="SM00651">
    <property type="entry name" value="Sm"/>
    <property type="match status" value="1"/>
</dbReference>
<comment type="subcellular location">
    <subcellularLocation>
        <location evidence="2">Cytoplasm</location>
    </subcellularLocation>
    <subcellularLocation>
        <location evidence="1 13">Nucleus</location>
    </subcellularLocation>
</comment>
<protein>
    <recommendedName>
        <fullName evidence="14">Sm domain-containing protein</fullName>
    </recommendedName>
</protein>
<keyword evidence="8 13" id="KW-0747">Spliceosome</keyword>
<evidence type="ECO:0000256" key="9">
    <source>
        <dbReference type="ARBA" id="ARBA00022884"/>
    </source>
</evidence>
<keyword evidence="4" id="KW-0963">Cytoplasm</keyword>
<dbReference type="GO" id="GO:0005732">
    <property type="term" value="C:sno(s)RNA-containing ribonucleoprotein complex"/>
    <property type="evidence" value="ECO:0007669"/>
    <property type="project" value="TreeGrafter"/>
</dbReference>
<evidence type="ECO:0000256" key="5">
    <source>
        <dbReference type="ARBA" id="ARBA00022552"/>
    </source>
</evidence>
<dbReference type="SUPFAM" id="SSF50182">
    <property type="entry name" value="Sm-like ribonucleoproteins"/>
    <property type="match status" value="1"/>
</dbReference>
<reference evidence="15" key="1">
    <citation type="submission" date="2014-02" db="EMBL/GenBank/DDBJ databases">
        <authorList>
            <person name="Genoscope - CEA"/>
        </authorList>
    </citation>
    <scope>NUCLEOTIDE SEQUENCE</scope>
    <source>
        <strain evidence="15">LS3</strain>
    </source>
</reference>
<evidence type="ECO:0000256" key="8">
    <source>
        <dbReference type="ARBA" id="ARBA00022728"/>
    </source>
</evidence>